<name>A0A951IYG4_9BACT</name>
<dbReference type="AlphaFoldDB" id="A0A951IYG4"/>
<feature type="domain" description="DUF4097" evidence="1">
    <location>
        <begin position="72"/>
        <end position="218"/>
    </location>
</feature>
<proteinExistence type="predicted"/>
<keyword evidence="3" id="KW-1185">Reference proteome</keyword>
<accession>A0A951IYG4</accession>
<organism evidence="2 3">
    <name type="scientific">Arthrospiribacter ruber</name>
    <dbReference type="NCBI Taxonomy" id="2487934"/>
    <lineage>
        <taxon>Bacteria</taxon>
        <taxon>Pseudomonadati</taxon>
        <taxon>Bacteroidota</taxon>
        <taxon>Cytophagia</taxon>
        <taxon>Cytophagales</taxon>
        <taxon>Cyclobacteriaceae</taxon>
        <taxon>Arthrospiribacter</taxon>
    </lineage>
</organism>
<evidence type="ECO:0000313" key="3">
    <source>
        <dbReference type="Proteomes" id="UP000727490"/>
    </source>
</evidence>
<comment type="caution">
    <text evidence="2">The sequence shown here is derived from an EMBL/GenBank/DDBJ whole genome shotgun (WGS) entry which is preliminary data.</text>
</comment>
<reference evidence="2 3" key="1">
    <citation type="journal article" date="2020" name="Syst. Appl. Microbiol.">
        <title>Arthrospiribacter ruber gen. nov., sp. nov., a novel bacterium isolated from Arthrospira cultures.</title>
        <authorList>
            <person name="Waleron M."/>
            <person name="Misztak A."/>
            <person name="Waleron M.M."/>
            <person name="Furmaniak M."/>
            <person name="Mrozik A."/>
            <person name="Waleron K."/>
        </authorList>
    </citation>
    <scope>NUCLEOTIDE SEQUENCE [LARGE SCALE GENOMIC DNA]</scope>
    <source>
        <strain evidence="2 3">DPMB0001</strain>
    </source>
</reference>
<dbReference type="InterPro" id="IPR025164">
    <property type="entry name" value="Toastrack_DUF4097"/>
</dbReference>
<evidence type="ECO:0000313" key="2">
    <source>
        <dbReference type="EMBL" id="MBW3468454.1"/>
    </source>
</evidence>
<sequence>MQGVGWAMLLLVTSCYFPENTETVDIEETFSGIKEIELNGRFLEVSYEGRSGEQEVFLSALLELPEDRGYELKYRKSGSKLKIDLEGNGDFSVWNFGINSKGTIMLIGPEEIKLDLNVSSGSVDVMNVHHESMNVKANSGSIRLMGVEVGTGNFTASSGSIRAEAVAGKLQCQVNSGSIRLKDVLGDVDAKASSGSIKMEDVQGRADAKVNSGSIRLSGVKEIGELSASSGNIRVEQSFLGPNSSFHANSGNVRVVTLSNLEDFNYDLSAGSGAVRVGESSGRKNLKVNNNAEHTIKGKVGSGSIRIVN</sequence>
<evidence type="ECO:0000259" key="1">
    <source>
        <dbReference type="Pfam" id="PF13349"/>
    </source>
</evidence>
<dbReference type="Pfam" id="PF13349">
    <property type="entry name" value="DUF4097"/>
    <property type="match status" value="1"/>
</dbReference>
<dbReference type="EMBL" id="RPHB01000005">
    <property type="protein sequence ID" value="MBW3468454.1"/>
    <property type="molecule type" value="Genomic_DNA"/>
</dbReference>
<protein>
    <recommendedName>
        <fullName evidence="1">DUF4097 domain-containing protein</fullName>
    </recommendedName>
</protein>
<dbReference type="Proteomes" id="UP000727490">
    <property type="component" value="Unassembled WGS sequence"/>
</dbReference>
<gene>
    <name evidence="2" type="ORF">EGN73_11620</name>
</gene>